<proteinExistence type="predicted"/>
<evidence type="ECO:0000313" key="1">
    <source>
        <dbReference type="EMBL" id="SCM72313.1"/>
    </source>
</evidence>
<gene>
    <name evidence="1" type="ORF">KL86DES1_20526</name>
</gene>
<organism evidence="1">
    <name type="scientific">uncultured Desulfovibrio sp</name>
    <dbReference type="NCBI Taxonomy" id="167968"/>
    <lineage>
        <taxon>Bacteria</taxon>
        <taxon>Pseudomonadati</taxon>
        <taxon>Thermodesulfobacteriota</taxon>
        <taxon>Desulfovibrionia</taxon>
        <taxon>Desulfovibrionales</taxon>
        <taxon>Desulfovibrionaceae</taxon>
        <taxon>Desulfovibrio</taxon>
        <taxon>environmental samples</taxon>
    </lineage>
</organism>
<name>A0A212L421_9BACT</name>
<protein>
    <submittedName>
        <fullName evidence="1">Uncharacterized protein</fullName>
    </submittedName>
</protein>
<accession>A0A212L421</accession>
<reference evidence="1" key="1">
    <citation type="submission" date="2016-08" db="EMBL/GenBank/DDBJ databases">
        <authorList>
            <person name="Seilhamer J.J."/>
        </authorList>
    </citation>
    <scope>NUCLEOTIDE SEQUENCE</scope>
    <source>
        <strain evidence="1">86-1</strain>
    </source>
</reference>
<dbReference type="EMBL" id="FMJC01000002">
    <property type="protein sequence ID" value="SCM72313.1"/>
    <property type="molecule type" value="Genomic_DNA"/>
</dbReference>
<dbReference type="AlphaFoldDB" id="A0A212L421"/>
<sequence>MAALLRRAAGRSVPDFAPAFSLAAAFALLPRKGFAVTAMRKIRLRRSLSAGQRADLLPANVLEGRSGKQRLSALREFL</sequence>